<evidence type="ECO:0000313" key="3">
    <source>
        <dbReference type="Proteomes" id="UP001371224"/>
    </source>
</evidence>
<keyword evidence="3" id="KW-1185">Reference proteome</keyword>
<dbReference type="EMBL" id="JBBDGM010000003">
    <property type="protein sequence ID" value="MEJ1087731.1"/>
    <property type="molecule type" value="Genomic_DNA"/>
</dbReference>
<reference evidence="2 3" key="1">
    <citation type="submission" date="2024-02" db="EMBL/GenBank/DDBJ databases">
        <authorList>
            <person name="Saticioglu I.B."/>
        </authorList>
    </citation>
    <scope>NUCLEOTIDE SEQUENCE [LARGE SCALE GENOMIC DNA]</scope>
    <source>
        <strain evidence="2 3">Mu-80</strain>
    </source>
</reference>
<evidence type="ECO:0000313" key="2">
    <source>
        <dbReference type="EMBL" id="MEJ1087731.1"/>
    </source>
</evidence>
<sequence>MTDSTASRAESGSRLVAALHGFLVGIFGLAYAFLVWNAVFYLIEMAQAGLGTYGWVVLLLPVFVPMIVFVIALALSRRTSIGVFALVMLAGLGLSAVFWLDTLSYALRNGASLLS</sequence>
<name>A0ABU8LAX9_9MICO</name>
<gene>
    <name evidence="2" type="ORF">WDU99_05320</name>
</gene>
<comment type="caution">
    <text evidence="2">The sequence shown here is derived from an EMBL/GenBank/DDBJ whole genome shotgun (WGS) entry which is preliminary data.</text>
</comment>
<evidence type="ECO:0000256" key="1">
    <source>
        <dbReference type="SAM" id="Phobius"/>
    </source>
</evidence>
<feature type="transmembrane region" description="Helical" evidence="1">
    <location>
        <begin position="82"/>
        <end position="100"/>
    </location>
</feature>
<accession>A0ABU8LAX9</accession>
<keyword evidence="1" id="KW-0472">Membrane</keyword>
<proteinExistence type="predicted"/>
<protein>
    <recommendedName>
        <fullName evidence="4">Bacitracin resistance protein</fullName>
    </recommendedName>
</protein>
<dbReference type="RefSeq" id="WP_337331389.1">
    <property type="nucleotide sequence ID" value="NZ_JBBDGM010000003.1"/>
</dbReference>
<keyword evidence="1" id="KW-0812">Transmembrane</keyword>
<organism evidence="2 3">
    <name type="scientific">Microbacterium bandirmense</name>
    <dbReference type="NCBI Taxonomy" id="3122050"/>
    <lineage>
        <taxon>Bacteria</taxon>
        <taxon>Bacillati</taxon>
        <taxon>Actinomycetota</taxon>
        <taxon>Actinomycetes</taxon>
        <taxon>Micrococcales</taxon>
        <taxon>Microbacteriaceae</taxon>
        <taxon>Microbacterium</taxon>
    </lineage>
</organism>
<feature type="transmembrane region" description="Helical" evidence="1">
    <location>
        <begin position="21"/>
        <end position="43"/>
    </location>
</feature>
<keyword evidence="1" id="KW-1133">Transmembrane helix</keyword>
<feature type="transmembrane region" description="Helical" evidence="1">
    <location>
        <begin position="55"/>
        <end position="75"/>
    </location>
</feature>
<evidence type="ECO:0008006" key="4">
    <source>
        <dbReference type="Google" id="ProtNLM"/>
    </source>
</evidence>
<dbReference type="Proteomes" id="UP001371224">
    <property type="component" value="Unassembled WGS sequence"/>
</dbReference>